<dbReference type="STRING" id="1555241.A0A4P9X4S7"/>
<gene>
    <name evidence="6" type="ORF">CXG81DRAFT_19896</name>
</gene>
<name>A0A4P9X4S7_9FUNG</name>
<dbReference type="AlphaFoldDB" id="A0A4P9X4S7"/>
<dbReference type="PANTHER" id="PTHR23077:SF171">
    <property type="entry name" value="NUCLEAR VALOSIN-CONTAINING PROTEIN-LIKE"/>
    <property type="match status" value="1"/>
</dbReference>
<feature type="domain" description="AAA+ ATPase" evidence="5">
    <location>
        <begin position="598"/>
        <end position="754"/>
    </location>
</feature>
<evidence type="ECO:0000256" key="2">
    <source>
        <dbReference type="ARBA" id="ARBA00022741"/>
    </source>
</evidence>
<proteinExistence type="inferred from homology"/>
<dbReference type="Proteomes" id="UP000274922">
    <property type="component" value="Unassembled WGS sequence"/>
</dbReference>
<protein>
    <recommendedName>
        <fullName evidence="5">AAA+ ATPase domain-containing protein</fullName>
    </recommendedName>
</protein>
<reference evidence="7" key="1">
    <citation type="journal article" date="2018" name="Nat. Microbiol.">
        <title>Leveraging single-cell genomics to expand the fungal tree of life.</title>
        <authorList>
            <person name="Ahrendt S.R."/>
            <person name="Quandt C.A."/>
            <person name="Ciobanu D."/>
            <person name="Clum A."/>
            <person name="Salamov A."/>
            <person name="Andreopoulos B."/>
            <person name="Cheng J.F."/>
            <person name="Woyke T."/>
            <person name="Pelin A."/>
            <person name="Henrissat B."/>
            <person name="Reynolds N.K."/>
            <person name="Benny G.L."/>
            <person name="Smith M.E."/>
            <person name="James T.Y."/>
            <person name="Grigoriev I.V."/>
        </authorList>
    </citation>
    <scope>NUCLEOTIDE SEQUENCE [LARGE SCALE GENOMIC DNA]</scope>
    <source>
        <strain evidence="7">ATCC 52028</strain>
    </source>
</reference>
<evidence type="ECO:0000313" key="6">
    <source>
        <dbReference type="EMBL" id="RKP00097.1"/>
    </source>
</evidence>
<dbReference type="InterPro" id="IPR050168">
    <property type="entry name" value="AAA_ATPase_domain"/>
</dbReference>
<keyword evidence="2" id="KW-0547">Nucleotide-binding</keyword>
<dbReference type="SMART" id="SM00382">
    <property type="entry name" value="AAA"/>
    <property type="match status" value="2"/>
</dbReference>
<accession>A0A4P9X4S7</accession>
<keyword evidence="7" id="KW-1185">Reference proteome</keyword>
<sequence>MLLLPLAREGSRPLSPQPRPLAAAADRTVTLALMADAASSALEAITVHPADAARCALPYGGLVRIALPHETSDGSGDGSRDGSGDGDARRCAAALVLRIELAVLPLGVPDPPQRASDPAASPPPLPPPPVLGVHPDLFRLFLPARTSSRTITVAASVATRAPATLPAATFRVLGAPSGIDRRRAALLLEQRLRFLIWEHPPPASDEAAASSEAAAPASVTACVPCAPPLAMLLYGSRQPPHRLARDCVYVALALPASSRPGQRWTMGPETLATTTFVAALDVAQQQAPPRLRTPCPPMVGHAAVVQACRQQLQAHAAAAASPSWRWNDPFTQCQILAGPGSGKTTFAAHVALALDAWSLLLDGRALGPRDLEPDEAPQLTDLVTLRAVLAPLRDHAPPAPLVVVLDHADAMPPPAALELLQFMDDYRRHHRQVAARAPCLLIATASEAPWATPVLASAFSTTYRLLTGDAGFQQQLLAAIARLPDVSDVPGVPDAHVPAVLVTALQTRFAAATPADLVQWVHRTFAHYRRQLTWADLVAALPSFTPAGVAAIAQSVPAVDLMADVHGLPAATRTYLAQAVVTPLRWALQERRAHGVAPVRGVLLHGPAGSGKSHVAYALIAALGLPCIAVSAGTLRSKVLGDTERLVTDLFARARAAAPCVLLLDGIDILFPRRNATGVASLDERLTSLFLTELDGLGAQTASSSSSSSSSSSMAAAASGMTLVMATAASREAVDAALLRPGRIEVHVGLAAPDADGRAALLRHAFAERPHTLAAADWSALSAAVAGWMPAEIAALGAEAGLVALRASIETRQITRAHVDRALQILQTTMRAQSTHVAAAAAF</sequence>
<evidence type="ECO:0000256" key="1">
    <source>
        <dbReference type="ARBA" id="ARBA00006914"/>
    </source>
</evidence>
<dbReference type="GO" id="GO:0016887">
    <property type="term" value="F:ATP hydrolysis activity"/>
    <property type="evidence" value="ECO:0007669"/>
    <property type="project" value="InterPro"/>
</dbReference>
<feature type="region of interest" description="Disordered" evidence="4">
    <location>
        <begin position="108"/>
        <end position="127"/>
    </location>
</feature>
<evidence type="ECO:0000256" key="3">
    <source>
        <dbReference type="ARBA" id="ARBA00022840"/>
    </source>
</evidence>
<feature type="domain" description="AAA+ ATPase" evidence="5">
    <location>
        <begin position="329"/>
        <end position="471"/>
    </location>
</feature>
<dbReference type="SUPFAM" id="SSF52540">
    <property type="entry name" value="P-loop containing nucleoside triphosphate hydrolases"/>
    <property type="match status" value="2"/>
</dbReference>
<comment type="similarity">
    <text evidence="1">Belongs to the AAA ATPase family.</text>
</comment>
<keyword evidence="3" id="KW-0067">ATP-binding</keyword>
<dbReference type="PANTHER" id="PTHR23077">
    <property type="entry name" value="AAA-FAMILY ATPASE"/>
    <property type="match status" value="1"/>
</dbReference>
<evidence type="ECO:0000256" key="4">
    <source>
        <dbReference type="SAM" id="MobiDB-lite"/>
    </source>
</evidence>
<dbReference type="Pfam" id="PF00004">
    <property type="entry name" value="AAA"/>
    <property type="match status" value="1"/>
</dbReference>
<evidence type="ECO:0000313" key="7">
    <source>
        <dbReference type="Proteomes" id="UP000274922"/>
    </source>
</evidence>
<evidence type="ECO:0000259" key="5">
    <source>
        <dbReference type="SMART" id="SM00382"/>
    </source>
</evidence>
<dbReference type="GO" id="GO:0005524">
    <property type="term" value="F:ATP binding"/>
    <property type="evidence" value="ECO:0007669"/>
    <property type="project" value="UniProtKB-KW"/>
</dbReference>
<organism evidence="6 7">
    <name type="scientific">Caulochytrium protostelioides</name>
    <dbReference type="NCBI Taxonomy" id="1555241"/>
    <lineage>
        <taxon>Eukaryota</taxon>
        <taxon>Fungi</taxon>
        <taxon>Fungi incertae sedis</taxon>
        <taxon>Chytridiomycota</taxon>
        <taxon>Chytridiomycota incertae sedis</taxon>
        <taxon>Chytridiomycetes</taxon>
        <taxon>Caulochytriales</taxon>
        <taxon>Caulochytriaceae</taxon>
        <taxon>Caulochytrium</taxon>
    </lineage>
</organism>
<dbReference type="InterPro" id="IPR027417">
    <property type="entry name" value="P-loop_NTPase"/>
</dbReference>
<dbReference type="InterPro" id="IPR003959">
    <property type="entry name" value="ATPase_AAA_core"/>
</dbReference>
<dbReference type="InterPro" id="IPR003593">
    <property type="entry name" value="AAA+_ATPase"/>
</dbReference>
<dbReference type="EMBL" id="ML014235">
    <property type="protein sequence ID" value="RKP00097.1"/>
    <property type="molecule type" value="Genomic_DNA"/>
</dbReference>
<dbReference type="Gene3D" id="1.10.8.60">
    <property type="match status" value="1"/>
</dbReference>
<dbReference type="Gene3D" id="3.40.50.300">
    <property type="entry name" value="P-loop containing nucleotide triphosphate hydrolases"/>
    <property type="match status" value="2"/>
</dbReference>